<organism evidence="2 3">
    <name type="scientific">Cryptosporangium japonicum</name>
    <dbReference type="NCBI Taxonomy" id="80872"/>
    <lineage>
        <taxon>Bacteria</taxon>
        <taxon>Bacillati</taxon>
        <taxon>Actinomycetota</taxon>
        <taxon>Actinomycetes</taxon>
        <taxon>Cryptosporangiales</taxon>
        <taxon>Cryptosporangiaceae</taxon>
        <taxon>Cryptosporangium</taxon>
    </lineage>
</organism>
<sequence length="139" mass="14944">MSLRDLFDDVIRTEVLLWNAVDARLRADADLSVGTLDVLRVIERTPGCRVQEVAEALGITVGGASQAVDRAERRGLCARHPNPKNRRSSVLELTPEGTGALRTALRTFDAELAARFGALAPAQLAALGDALRTLRATLT</sequence>
<dbReference type="InterPro" id="IPR000835">
    <property type="entry name" value="HTH_MarR-typ"/>
</dbReference>
<reference evidence="3" key="1">
    <citation type="journal article" date="2019" name="Int. J. Syst. Evol. Microbiol.">
        <title>The Global Catalogue of Microorganisms (GCM) 10K type strain sequencing project: providing services to taxonomists for standard genome sequencing and annotation.</title>
        <authorList>
            <consortium name="The Broad Institute Genomics Platform"/>
            <consortium name="The Broad Institute Genome Sequencing Center for Infectious Disease"/>
            <person name="Wu L."/>
            <person name="Ma J."/>
        </authorList>
    </citation>
    <scope>NUCLEOTIDE SEQUENCE [LARGE SCALE GENOMIC DNA]</scope>
    <source>
        <strain evidence="3">JCM 10425</strain>
    </source>
</reference>
<proteinExistence type="predicted"/>
<dbReference type="Pfam" id="PF12802">
    <property type="entry name" value="MarR_2"/>
    <property type="match status" value="1"/>
</dbReference>
<protein>
    <submittedName>
        <fullName evidence="2">MarR family winged helix-turn-helix transcriptional regulator</fullName>
    </submittedName>
</protein>
<comment type="caution">
    <text evidence="2">The sequence shown here is derived from an EMBL/GenBank/DDBJ whole genome shotgun (WGS) entry which is preliminary data.</text>
</comment>
<dbReference type="EMBL" id="BAAAGX010000035">
    <property type="protein sequence ID" value="GAA0277424.1"/>
    <property type="molecule type" value="Genomic_DNA"/>
</dbReference>
<evidence type="ECO:0000313" key="2">
    <source>
        <dbReference type="EMBL" id="GAA0277424.1"/>
    </source>
</evidence>
<dbReference type="PROSITE" id="PS50995">
    <property type="entry name" value="HTH_MARR_2"/>
    <property type="match status" value="1"/>
</dbReference>
<evidence type="ECO:0000313" key="3">
    <source>
        <dbReference type="Proteomes" id="UP001500967"/>
    </source>
</evidence>
<dbReference type="PANTHER" id="PTHR33164">
    <property type="entry name" value="TRANSCRIPTIONAL REGULATOR, MARR FAMILY"/>
    <property type="match status" value="1"/>
</dbReference>
<keyword evidence="3" id="KW-1185">Reference proteome</keyword>
<dbReference type="InterPro" id="IPR036390">
    <property type="entry name" value="WH_DNA-bd_sf"/>
</dbReference>
<dbReference type="Gene3D" id="1.10.10.10">
    <property type="entry name" value="Winged helix-like DNA-binding domain superfamily/Winged helix DNA-binding domain"/>
    <property type="match status" value="1"/>
</dbReference>
<dbReference type="SMART" id="SM00347">
    <property type="entry name" value="HTH_MARR"/>
    <property type="match status" value="1"/>
</dbReference>
<dbReference type="InterPro" id="IPR036388">
    <property type="entry name" value="WH-like_DNA-bd_sf"/>
</dbReference>
<dbReference type="SUPFAM" id="SSF46785">
    <property type="entry name" value="Winged helix' DNA-binding domain"/>
    <property type="match status" value="1"/>
</dbReference>
<dbReference type="Proteomes" id="UP001500967">
    <property type="component" value="Unassembled WGS sequence"/>
</dbReference>
<gene>
    <name evidence="2" type="ORF">GCM10009539_76520</name>
</gene>
<dbReference type="RefSeq" id="WP_344653846.1">
    <property type="nucleotide sequence ID" value="NZ_BAAAGX010000035.1"/>
</dbReference>
<feature type="domain" description="HTH marR-type" evidence="1">
    <location>
        <begin position="1"/>
        <end position="136"/>
    </location>
</feature>
<name>A0ABP3ET24_9ACTN</name>
<dbReference type="InterPro" id="IPR039422">
    <property type="entry name" value="MarR/SlyA-like"/>
</dbReference>
<evidence type="ECO:0000259" key="1">
    <source>
        <dbReference type="PROSITE" id="PS50995"/>
    </source>
</evidence>
<accession>A0ABP3ET24</accession>
<dbReference type="PANTHER" id="PTHR33164:SF94">
    <property type="entry name" value="TRANSCRIPTIONAL REGULATORY PROTEIN-RELATED"/>
    <property type="match status" value="1"/>
</dbReference>